<dbReference type="EMBL" id="PQFZ01000039">
    <property type="protein sequence ID" value="POR45212.1"/>
    <property type="molecule type" value="Genomic_DNA"/>
</dbReference>
<keyword evidence="2" id="KW-0689">Ribosomal protein</keyword>
<dbReference type="InterPro" id="IPR000182">
    <property type="entry name" value="GNAT_dom"/>
</dbReference>
<comment type="caution">
    <text evidence="2">The sequence shown here is derived from an EMBL/GenBank/DDBJ whole genome shotgun (WGS) entry which is preliminary data.</text>
</comment>
<accession>A0A2S4LRX9</accession>
<dbReference type="PROSITE" id="PS51186">
    <property type="entry name" value="GNAT"/>
    <property type="match status" value="1"/>
</dbReference>
<protein>
    <submittedName>
        <fullName evidence="2">Ribosomal protein S18 acetylase RimI-like enzyme</fullName>
    </submittedName>
</protein>
<name>A0A2S4LRX9_9HYPH</name>
<dbReference type="PANTHER" id="PTHR43072">
    <property type="entry name" value="N-ACETYLTRANSFERASE"/>
    <property type="match status" value="1"/>
</dbReference>
<dbReference type="InterPro" id="IPR016181">
    <property type="entry name" value="Acyl_CoA_acyltransferase"/>
</dbReference>
<dbReference type="AlphaFoldDB" id="A0A2S4LRX9"/>
<evidence type="ECO:0000313" key="3">
    <source>
        <dbReference type="Proteomes" id="UP000236919"/>
    </source>
</evidence>
<proteinExistence type="predicted"/>
<sequence>MSSAPASPNLSSPSIPLPSISFRPASEEDCAHLALLADMATRRLTSFLWGQMADPGRSAFEVGRGVIRNDEKHFTHFRNWRVAEHRGRIAGALNGYVIPEPANPAAPSPEVVRALNELKAMAAGTWYIAAAAIYPEHQGKGFGKSLLAEAESIARAAGKDRLTLMVGSFNARAHGLYRQTGFKEWDRRPFSAFPGSDEPGEWILMVKDLT</sequence>
<evidence type="ECO:0000259" key="1">
    <source>
        <dbReference type="PROSITE" id="PS51186"/>
    </source>
</evidence>
<dbReference type="Gene3D" id="3.40.630.30">
    <property type="match status" value="1"/>
</dbReference>
<keyword evidence="3" id="KW-1185">Reference proteome</keyword>
<dbReference type="Pfam" id="PF00583">
    <property type="entry name" value="Acetyltransf_1"/>
    <property type="match status" value="1"/>
</dbReference>
<evidence type="ECO:0000313" key="2">
    <source>
        <dbReference type="EMBL" id="POR45212.1"/>
    </source>
</evidence>
<reference evidence="2 3" key="1">
    <citation type="submission" date="2018-01" db="EMBL/GenBank/DDBJ databases">
        <title>Genomic Encyclopedia of Type Strains, Phase III (KMG-III): the genomes of soil and plant-associated and newly described type strains.</title>
        <authorList>
            <person name="Whitman W."/>
        </authorList>
    </citation>
    <scope>NUCLEOTIDE SEQUENCE [LARGE SCALE GENOMIC DNA]</scope>
    <source>
        <strain evidence="2 3">1131</strain>
    </source>
</reference>
<dbReference type="Proteomes" id="UP000236919">
    <property type="component" value="Unassembled WGS sequence"/>
</dbReference>
<dbReference type="GO" id="GO:0005840">
    <property type="term" value="C:ribosome"/>
    <property type="evidence" value="ECO:0007669"/>
    <property type="project" value="UniProtKB-KW"/>
</dbReference>
<dbReference type="GO" id="GO:0016747">
    <property type="term" value="F:acyltransferase activity, transferring groups other than amino-acyl groups"/>
    <property type="evidence" value="ECO:0007669"/>
    <property type="project" value="InterPro"/>
</dbReference>
<dbReference type="OrthoDB" id="1821130at2"/>
<organism evidence="2 3">
    <name type="scientific">Bosea psychrotolerans</name>
    <dbReference type="NCBI Taxonomy" id="1871628"/>
    <lineage>
        <taxon>Bacteria</taxon>
        <taxon>Pseudomonadati</taxon>
        <taxon>Pseudomonadota</taxon>
        <taxon>Alphaproteobacteria</taxon>
        <taxon>Hyphomicrobiales</taxon>
        <taxon>Boseaceae</taxon>
        <taxon>Bosea</taxon>
    </lineage>
</organism>
<gene>
    <name evidence="2" type="ORF">CYD53_13921</name>
</gene>
<keyword evidence="2" id="KW-0687">Ribonucleoprotein</keyword>
<dbReference type="CDD" id="cd04301">
    <property type="entry name" value="NAT_SF"/>
    <property type="match status" value="1"/>
</dbReference>
<dbReference type="SUPFAM" id="SSF55729">
    <property type="entry name" value="Acyl-CoA N-acyltransferases (Nat)"/>
    <property type="match status" value="1"/>
</dbReference>
<feature type="domain" description="N-acetyltransferase" evidence="1">
    <location>
        <begin position="39"/>
        <end position="210"/>
    </location>
</feature>